<gene>
    <name evidence="3" type="ORF">H9628_08865</name>
</gene>
<sequence>MKKLFSLFAAVLFSALSFAQITLTSDPAHSRIQFSVIHLGINDITGNFDKSTLTINADEKNFVNSQVNFTVDVNSINTHIDARDKHLKNADFFDAEQFPTMTFTSTSLKKTRNNYYTLKGNLTMHGVTKPVTLNLVYRGSHVNAKNKKTTHGYQVLGTIKRSDFNVGPNFPEAVISDLVRIKGDFEMAAQ</sequence>
<dbReference type="Proteomes" id="UP000626242">
    <property type="component" value="Unassembled WGS sequence"/>
</dbReference>
<dbReference type="EMBL" id="JACSPS010000003">
    <property type="protein sequence ID" value="MBD8018580.1"/>
    <property type="molecule type" value="Genomic_DNA"/>
</dbReference>
<keyword evidence="1" id="KW-0732">Signal</keyword>
<comment type="caution">
    <text evidence="3">The sequence shown here is derived from an EMBL/GenBank/DDBJ whole genome shotgun (WGS) entry which is preliminary data.</text>
</comment>
<protein>
    <submittedName>
        <fullName evidence="3">YceI family protein</fullName>
    </submittedName>
</protein>
<evidence type="ECO:0000313" key="4">
    <source>
        <dbReference type="Proteomes" id="UP000626242"/>
    </source>
</evidence>
<dbReference type="InterPro" id="IPR007372">
    <property type="entry name" value="Lipid/polyisoprenoid-bd_YceI"/>
</dbReference>
<dbReference type="PANTHER" id="PTHR34406:SF1">
    <property type="entry name" value="PROTEIN YCEI"/>
    <property type="match status" value="1"/>
</dbReference>
<reference evidence="3 4" key="1">
    <citation type="submission" date="2020-08" db="EMBL/GenBank/DDBJ databases">
        <title>A Genomic Blueprint of the Chicken Gut Microbiome.</title>
        <authorList>
            <person name="Gilroy R."/>
            <person name="Ravi A."/>
            <person name="Getino M."/>
            <person name="Pursley I."/>
            <person name="Horton D.L."/>
            <person name="Alikhan N.-F."/>
            <person name="Baker D."/>
            <person name="Gharbi K."/>
            <person name="Hall N."/>
            <person name="Watson M."/>
            <person name="Adriaenssens E.M."/>
            <person name="Foster-Nyarko E."/>
            <person name="Jarju S."/>
            <person name="Secka A."/>
            <person name="Antonio M."/>
            <person name="Oren A."/>
            <person name="Chaudhuri R."/>
            <person name="La Ragione R.M."/>
            <person name="Hildebrand F."/>
            <person name="Pallen M.J."/>
        </authorList>
    </citation>
    <scope>NUCLEOTIDE SEQUENCE [LARGE SCALE GENOMIC DNA]</scope>
    <source>
        <strain evidence="3 4">Sa1CVA4</strain>
    </source>
</reference>
<proteinExistence type="predicted"/>
<dbReference type="Pfam" id="PF04264">
    <property type="entry name" value="YceI"/>
    <property type="match status" value="1"/>
</dbReference>
<feature type="chain" id="PRO_5045754524" evidence="1">
    <location>
        <begin position="20"/>
        <end position="190"/>
    </location>
</feature>
<evidence type="ECO:0000259" key="2">
    <source>
        <dbReference type="SMART" id="SM00867"/>
    </source>
</evidence>
<evidence type="ECO:0000313" key="3">
    <source>
        <dbReference type="EMBL" id="MBD8018580.1"/>
    </source>
</evidence>
<accession>A0ABR8WNB5</accession>
<feature type="domain" description="Lipid/polyisoprenoid-binding YceI-like" evidence="2">
    <location>
        <begin position="22"/>
        <end position="188"/>
    </location>
</feature>
<dbReference type="Gene3D" id="2.40.128.110">
    <property type="entry name" value="Lipid/polyisoprenoid-binding, YceI-like"/>
    <property type="match status" value="1"/>
</dbReference>
<dbReference type="RefSeq" id="WP_251833788.1">
    <property type="nucleotide sequence ID" value="NZ_JACSPS010000003.1"/>
</dbReference>
<keyword evidence="4" id="KW-1185">Reference proteome</keyword>
<name>A0ABR8WNB5_9FLAO</name>
<evidence type="ECO:0000256" key="1">
    <source>
        <dbReference type="SAM" id="SignalP"/>
    </source>
</evidence>
<dbReference type="SUPFAM" id="SSF101874">
    <property type="entry name" value="YceI-like"/>
    <property type="match status" value="1"/>
</dbReference>
<dbReference type="InterPro" id="IPR036761">
    <property type="entry name" value="TTHA0802/YceI-like_sf"/>
</dbReference>
<feature type="signal peptide" evidence="1">
    <location>
        <begin position="1"/>
        <end position="19"/>
    </location>
</feature>
<dbReference type="PANTHER" id="PTHR34406">
    <property type="entry name" value="PROTEIN YCEI"/>
    <property type="match status" value="1"/>
</dbReference>
<organism evidence="3 4">
    <name type="scientific">Kaistella pullorum</name>
    <dbReference type="NCBI Taxonomy" id="2763074"/>
    <lineage>
        <taxon>Bacteria</taxon>
        <taxon>Pseudomonadati</taxon>
        <taxon>Bacteroidota</taxon>
        <taxon>Flavobacteriia</taxon>
        <taxon>Flavobacteriales</taxon>
        <taxon>Weeksellaceae</taxon>
        <taxon>Chryseobacterium group</taxon>
        <taxon>Kaistella</taxon>
    </lineage>
</organism>
<dbReference type="SMART" id="SM00867">
    <property type="entry name" value="YceI"/>
    <property type="match status" value="1"/>
</dbReference>